<feature type="region of interest" description="Disordered" evidence="2">
    <location>
        <begin position="1"/>
        <end position="95"/>
    </location>
</feature>
<dbReference type="GO" id="GO:0032259">
    <property type="term" value="P:methylation"/>
    <property type="evidence" value="ECO:0007669"/>
    <property type="project" value="UniProtKB-KW"/>
</dbReference>
<evidence type="ECO:0000256" key="2">
    <source>
        <dbReference type="SAM" id="MobiDB-lite"/>
    </source>
</evidence>
<gene>
    <name evidence="4" type="ORF">FSW04_09580</name>
</gene>
<dbReference type="CDD" id="cd02440">
    <property type="entry name" value="AdoMet_MTases"/>
    <property type="match status" value="1"/>
</dbReference>
<dbReference type="GO" id="GO:0008168">
    <property type="term" value="F:methyltransferase activity"/>
    <property type="evidence" value="ECO:0007669"/>
    <property type="project" value="UniProtKB-KW"/>
</dbReference>
<dbReference type="InterPro" id="IPR041698">
    <property type="entry name" value="Methyltransf_25"/>
</dbReference>
<feature type="domain" description="Methyltransferase" evidence="3">
    <location>
        <begin position="138"/>
        <end position="229"/>
    </location>
</feature>
<dbReference type="Proteomes" id="UP000321805">
    <property type="component" value="Chromosome"/>
</dbReference>
<dbReference type="Pfam" id="PF13649">
    <property type="entry name" value="Methyltransf_25"/>
    <property type="match status" value="1"/>
</dbReference>
<proteinExistence type="predicted"/>
<dbReference type="Gene3D" id="3.40.50.150">
    <property type="entry name" value="Vaccinia Virus protein VP39"/>
    <property type="match status" value="1"/>
</dbReference>
<feature type="compositionally biased region" description="Basic residues" evidence="2">
    <location>
        <begin position="37"/>
        <end position="50"/>
    </location>
</feature>
<dbReference type="PANTHER" id="PTHR43861">
    <property type="entry name" value="TRANS-ACONITATE 2-METHYLTRANSFERASE-RELATED"/>
    <property type="match status" value="1"/>
</dbReference>
<dbReference type="EMBL" id="CP042430">
    <property type="protein sequence ID" value="QEC47793.1"/>
    <property type="molecule type" value="Genomic_DNA"/>
</dbReference>
<protein>
    <submittedName>
        <fullName evidence="4">Methyltransferase domain-containing protein</fullName>
    </submittedName>
</protein>
<evidence type="ECO:0000313" key="5">
    <source>
        <dbReference type="Proteomes" id="UP000321805"/>
    </source>
</evidence>
<feature type="compositionally biased region" description="Pro residues" evidence="2">
    <location>
        <begin position="69"/>
        <end position="79"/>
    </location>
</feature>
<accession>A0A5B8U421</accession>
<dbReference type="SUPFAM" id="SSF53335">
    <property type="entry name" value="S-adenosyl-L-methionine-dependent methyltransferases"/>
    <property type="match status" value="1"/>
</dbReference>
<organism evidence="4 5">
    <name type="scientific">Baekduia soli</name>
    <dbReference type="NCBI Taxonomy" id="496014"/>
    <lineage>
        <taxon>Bacteria</taxon>
        <taxon>Bacillati</taxon>
        <taxon>Actinomycetota</taxon>
        <taxon>Thermoleophilia</taxon>
        <taxon>Solirubrobacterales</taxon>
        <taxon>Baekduiaceae</taxon>
        <taxon>Baekduia</taxon>
    </lineage>
</organism>
<dbReference type="InterPro" id="IPR029063">
    <property type="entry name" value="SAM-dependent_MTases_sf"/>
</dbReference>
<keyword evidence="4" id="KW-0489">Methyltransferase</keyword>
<evidence type="ECO:0000259" key="3">
    <source>
        <dbReference type="Pfam" id="PF13649"/>
    </source>
</evidence>
<dbReference type="KEGG" id="bsol:FSW04_09580"/>
<evidence type="ECO:0000313" key="4">
    <source>
        <dbReference type="EMBL" id="QEC47793.1"/>
    </source>
</evidence>
<feature type="compositionally biased region" description="Basic residues" evidence="2">
    <location>
        <begin position="9"/>
        <end position="28"/>
    </location>
</feature>
<keyword evidence="5" id="KW-1185">Reference proteome</keyword>
<sequence length="279" mass="30014">MAPRARPVAGRRRPRAGRRCARRPRPRRCPGADGDRRRRARHPRRGRARHGVAAAGHGRRAGPCRARPAPVPAPAPPGADPRARRARRPGGRCVSAPDFEARYRADPDPWSTATSPYEQEKRERSLAACGPGPFRRAVDLGCGTGALAAGLAPRCRELLALDAARSAVAVARDALREHPGARAHVATLPRDLPDGSFDLVVAAELLYYLPGRSLTAVLAWLDGALAPGGRVLAVHWAGSAPDLLHDADTVHEAILARPGLRSVLTHRGDRYRLDLLESP</sequence>
<name>A0A5B8U421_9ACTN</name>
<reference evidence="4 5" key="1">
    <citation type="journal article" date="2018" name="J. Microbiol.">
        <title>Baekduia soli gen. nov., sp. nov., a novel bacterium isolated from the soil of Baekdu Mountain and proposal of a novel family name, Baekduiaceae fam. nov.</title>
        <authorList>
            <person name="An D.S."/>
            <person name="Siddiqi M.Z."/>
            <person name="Kim K.H."/>
            <person name="Yu H.S."/>
            <person name="Im W.T."/>
        </authorList>
    </citation>
    <scope>NUCLEOTIDE SEQUENCE [LARGE SCALE GENOMIC DNA]</scope>
    <source>
        <strain evidence="4 5">BR7-21</strain>
    </source>
</reference>
<evidence type="ECO:0000256" key="1">
    <source>
        <dbReference type="ARBA" id="ARBA00022679"/>
    </source>
</evidence>
<dbReference type="AlphaFoldDB" id="A0A5B8U421"/>
<dbReference type="OrthoDB" id="116799at2"/>
<keyword evidence="1 4" id="KW-0808">Transferase</keyword>